<evidence type="ECO:0000313" key="2">
    <source>
        <dbReference type="Proteomes" id="UP000763557"/>
    </source>
</evidence>
<organism evidence="1 2">
    <name type="scientific">Kibdelosporangium persicum</name>
    <dbReference type="NCBI Taxonomy" id="2698649"/>
    <lineage>
        <taxon>Bacteria</taxon>
        <taxon>Bacillati</taxon>
        <taxon>Actinomycetota</taxon>
        <taxon>Actinomycetes</taxon>
        <taxon>Pseudonocardiales</taxon>
        <taxon>Pseudonocardiaceae</taxon>
        <taxon>Kibdelosporangium</taxon>
    </lineage>
</organism>
<evidence type="ECO:0008006" key="3">
    <source>
        <dbReference type="Google" id="ProtNLM"/>
    </source>
</evidence>
<dbReference type="EMBL" id="JAAATY010000007">
    <property type="protein sequence ID" value="NRN65605.1"/>
    <property type="molecule type" value="Genomic_DNA"/>
</dbReference>
<keyword evidence="2" id="KW-1185">Reference proteome</keyword>
<accession>A0ABX2F2R7</accession>
<sequence length="305" mass="33518">MTSAPKPFHQALKANRERYNAKFRLARHRSRNLDANAFLKHLNDFVGPIVNAAGGNPAEVTDALIDLSFASHGRLPRHLHQLLLDQARFVAIEPRRVPVALANALHHLESEPGTAPFRWLSTMRRWGKDIDTVDALLDLGAVAAWVFGLAALRDAALDTAPRLHPGTLRMLTGTTDVALLRADPWWAKNNTGLRIVRRLGKFRGLGGTFIRPPTVFLAHGRLHATDGEHTWRVHADRFGGSLRRTEAVPEQQAPTLTLSESGVVHSNGITLKHPELAGASSWVSWGNTLAVTTTLTHSIIFVAHS</sequence>
<name>A0ABX2F2R7_9PSEU</name>
<gene>
    <name evidence="1" type="ORF">GC106_28160</name>
</gene>
<protein>
    <recommendedName>
        <fullName evidence="3">Phage tail protein</fullName>
    </recommendedName>
</protein>
<evidence type="ECO:0000313" key="1">
    <source>
        <dbReference type="EMBL" id="NRN65605.1"/>
    </source>
</evidence>
<reference evidence="1 2" key="1">
    <citation type="submission" date="2020-01" db="EMBL/GenBank/DDBJ databases">
        <title>Kibdelosporangium persica a novel Actinomycetes from a hot desert in Iran.</title>
        <authorList>
            <person name="Safaei N."/>
            <person name="Zaburannyi N."/>
            <person name="Mueller R."/>
            <person name="Wink J."/>
        </authorList>
    </citation>
    <scope>NUCLEOTIDE SEQUENCE [LARGE SCALE GENOMIC DNA]</scope>
    <source>
        <strain evidence="1 2">4NS15</strain>
    </source>
</reference>
<comment type="caution">
    <text evidence="1">The sequence shown here is derived from an EMBL/GenBank/DDBJ whole genome shotgun (WGS) entry which is preliminary data.</text>
</comment>
<dbReference type="Proteomes" id="UP000763557">
    <property type="component" value="Unassembled WGS sequence"/>
</dbReference>
<dbReference type="RefSeq" id="WP_173129991.1">
    <property type="nucleotide sequence ID" value="NZ_CBCSGW010000004.1"/>
</dbReference>
<proteinExistence type="predicted"/>